<dbReference type="RefSeq" id="WP_183315537.1">
    <property type="nucleotide sequence ID" value="NZ_JACIEN010000001.1"/>
</dbReference>
<accession>A0A840BRJ6</accession>
<dbReference type="Proteomes" id="UP000577362">
    <property type="component" value="Unassembled WGS sequence"/>
</dbReference>
<dbReference type="Pfam" id="PF01850">
    <property type="entry name" value="PIN"/>
    <property type="match status" value="1"/>
</dbReference>
<keyword evidence="2 8" id="KW-1277">Toxin-antitoxin system</keyword>
<dbReference type="EMBL" id="JACIEN010000001">
    <property type="protein sequence ID" value="MBB4015344.1"/>
    <property type="molecule type" value="Genomic_DNA"/>
</dbReference>
<keyword evidence="3 8" id="KW-0540">Nuclease</keyword>
<evidence type="ECO:0000256" key="1">
    <source>
        <dbReference type="ARBA" id="ARBA00001946"/>
    </source>
</evidence>
<dbReference type="InterPro" id="IPR002716">
    <property type="entry name" value="PIN_dom"/>
</dbReference>
<dbReference type="AlphaFoldDB" id="A0A840BRJ6"/>
<evidence type="ECO:0000256" key="8">
    <source>
        <dbReference type="HAMAP-Rule" id="MF_00265"/>
    </source>
</evidence>
<dbReference type="SUPFAM" id="SSF88723">
    <property type="entry name" value="PIN domain-like"/>
    <property type="match status" value="1"/>
</dbReference>
<sequence>MIVVDTSAFIAMLTNEPEAEALALALYGAGARYVSAVTVYETRVVLLRRGDARYFIPFGNLLTSANVVLHTFDTAQSNLASDAYRRFGRGSGHPARLNLGDCASYALAMSLDAPLLYKGNDFSQTDVRSALAA</sequence>
<dbReference type="GO" id="GO:0090729">
    <property type="term" value="F:toxin activity"/>
    <property type="evidence" value="ECO:0007669"/>
    <property type="project" value="UniProtKB-KW"/>
</dbReference>
<protein>
    <recommendedName>
        <fullName evidence="8">Ribonuclease VapC</fullName>
        <shortName evidence="8">RNase VapC</shortName>
        <ecNumber evidence="8">3.1.-.-</ecNumber>
    </recommendedName>
    <alternativeName>
        <fullName evidence="8">Toxin VapC</fullName>
    </alternativeName>
</protein>
<dbReference type="GO" id="GO:0000287">
    <property type="term" value="F:magnesium ion binding"/>
    <property type="evidence" value="ECO:0007669"/>
    <property type="project" value="UniProtKB-UniRule"/>
</dbReference>
<evidence type="ECO:0000256" key="7">
    <source>
        <dbReference type="ARBA" id="ARBA00038093"/>
    </source>
</evidence>
<evidence type="ECO:0000256" key="5">
    <source>
        <dbReference type="ARBA" id="ARBA00022801"/>
    </source>
</evidence>
<evidence type="ECO:0000256" key="2">
    <source>
        <dbReference type="ARBA" id="ARBA00022649"/>
    </source>
</evidence>
<keyword evidence="5 8" id="KW-0378">Hydrolase</keyword>
<keyword evidence="4 8" id="KW-0479">Metal-binding</keyword>
<dbReference type="HAMAP" id="MF_00265">
    <property type="entry name" value="VapC_Nob1"/>
    <property type="match status" value="1"/>
</dbReference>
<evidence type="ECO:0000256" key="6">
    <source>
        <dbReference type="ARBA" id="ARBA00022842"/>
    </source>
</evidence>
<name>A0A840BRJ6_9HYPH</name>
<dbReference type="PANTHER" id="PTHR33653:SF1">
    <property type="entry name" value="RIBONUCLEASE VAPC2"/>
    <property type="match status" value="1"/>
</dbReference>
<dbReference type="GO" id="GO:0016787">
    <property type="term" value="F:hydrolase activity"/>
    <property type="evidence" value="ECO:0007669"/>
    <property type="project" value="UniProtKB-KW"/>
</dbReference>
<feature type="domain" description="PIN" evidence="9">
    <location>
        <begin position="2"/>
        <end position="126"/>
    </location>
</feature>
<keyword evidence="11" id="KW-1185">Reference proteome</keyword>
<keyword evidence="6 8" id="KW-0460">Magnesium</keyword>
<evidence type="ECO:0000313" key="11">
    <source>
        <dbReference type="Proteomes" id="UP000577362"/>
    </source>
</evidence>
<proteinExistence type="inferred from homology"/>
<comment type="cofactor">
    <cofactor evidence="1 8">
        <name>Mg(2+)</name>
        <dbReference type="ChEBI" id="CHEBI:18420"/>
    </cofactor>
</comment>
<organism evidence="10 11">
    <name type="scientific">Chelatococcus caeni</name>
    <dbReference type="NCBI Taxonomy" id="1348468"/>
    <lineage>
        <taxon>Bacteria</taxon>
        <taxon>Pseudomonadati</taxon>
        <taxon>Pseudomonadota</taxon>
        <taxon>Alphaproteobacteria</taxon>
        <taxon>Hyphomicrobiales</taxon>
        <taxon>Chelatococcaceae</taxon>
        <taxon>Chelatococcus</taxon>
    </lineage>
</organism>
<dbReference type="PANTHER" id="PTHR33653">
    <property type="entry name" value="RIBONUCLEASE VAPC2"/>
    <property type="match status" value="1"/>
</dbReference>
<keyword evidence="8" id="KW-0800">Toxin</keyword>
<evidence type="ECO:0000256" key="4">
    <source>
        <dbReference type="ARBA" id="ARBA00022723"/>
    </source>
</evidence>
<dbReference type="InterPro" id="IPR050556">
    <property type="entry name" value="Type_II_TA_system_RNase"/>
</dbReference>
<comment type="caution">
    <text evidence="10">The sequence shown here is derived from an EMBL/GenBank/DDBJ whole genome shotgun (WGS) entry which is preliminary data.</text>
</comment>
<feature type="binding site" evidence="8">
    <location>
        <position position="5"/>
    </location>
    <ligand>
        <name>Mg(2+)</name>
        <dbReference type="ChEBI" id="CHEBI:18420"/>
    </ligand>
</feature>
<comment type="similarity">
    <text evidence="7 8">Belongs to the PINc/VapC protein family.</text>
</comment>
<evidence type="ECO:0000259" key="9">
    <source>
        <dbReference type="Pfam" id="PF01850"/>
    </source>
</evidence>
<dbReference type="InterPro" id="IPR022907">
    <property type="entry name" value="VapC_family"/>
</dbReference>
<feature type="binding site" evidence="8">
    <location>
        <position position="101"/>
    </location>
    <ligand>
        <name>Mg(2+)</name>
        <dbReference type="ChEBI" id="CHEBI:18420"/>
    </ligand>
</feature>
<dbReference type="InterPro" id="IPR029060">
    <property type="entry name" value="PIN-like_dom_sf"/>
</dbReference>
<dbReference type="Gene3D" id="3.40.50.1010">
    <property type="entry name" value="5'-nuclease"/>
    <property type="match status" value="1"/>
</dbReference>
<dbReference type="CDD" id="cd09871">
    <property type="entry name" value="PIN_MtVapC28-VapC30-like"/>
    <property type="match status" value="1"/>
</dbReference>
<comment type="function">
    <text evidence="8">Toxic component of a toxin-antitoxin (TA) system. An RNase.</text>
</comment>
<gene>
    <name evidence="8" type="primary">vapC</name>
    <name evidence="10" type="ORF">GGR16_000350</name>
</gene>
<dbReference type="GO" id="GO:0004540">
    <property type="term" value="F:RNA nuclease activity"/>
    <property type="evidence" value="ECO:0007669"/>
    <property type="project" value="InterPro"/>
</dbReference>
<evidence type="ECO:0000313" key="10">
    <source>
        <dbReference type="EMBL" id="MBB4015344.1"/>
    </source>
</evidence>
<dbReference type="EC" id="3.1.-.-" evidence="8"/>
<reference evidence="10 11" key="1">
    <citation type="submission" date="2020-08" db="EMBL/GenBank/DDBJ databases">
        <title>Genomic Encyclopedia of Type Strains, Phase IV (KMG-IV): sequencing the most valuable type-strain genomes for metagenomic binning, comparative biology and taxonomic classification.</title>
        <authorList>
            <person name="Goeker M."/>
        </authorList>
    </citation>
    <scope>NUCLEOTIDE SEQUENCE [LARGE SCALE GENOMIC DNA]</scope>
    <source>
        <strain evidence="10 11">DSM 103737</strain>
    </source>
</reference>
<evidence type="ECO:0000256" key="3">
    <source>
        <dbReference type="ARBA" id="ARBA00022722"/>
    </source>
</evidence>